<keyword evidence="5" id="KW-1185">Reference proteome</keyword>
<evidence type="ECO:0000313" key="4">
    <source>
        <dbReference type="EMBL" id="PDV99991.1"/>
    </source>
</evidence>
<dbReference type="InterPro" id="IPR050445">
    <property type="entry name" value="Bact_polysacc_biosynth/exp"/>
</dbReference>
<evidence type="ECO:0000256" key="2">
    <source>
        <dbReference type="SAM" id="MobiDB-lite"/>
    </source>
</evidence>
<name>A0A2H3L9I2_9CHLR</name>
<feature type="region of interest" description="Disordered" evidence="2">
    <location>
        <begin position="627"/>
        <end position="657"/>
    </location>
</feature>
<organism evidence="4 5">
    <name type="scientific">Candidatus Chloroploca asiatica</name>
    <dbReference type="NCBI Taxonomy" id="1506545"/>
    <lineage>
        <taxon>Bacteria</taxon>
        <taxon>Bacillati</taxon>
        <taxon>Chloroflexota</taxon>
        <taxon>Chloroflexia</taxon>
        <taxon>Chloroflexales</taxon>
        <taxon>Chloroflexineae</taxon>
        <taxon>Oscillochloridaceae</taxon>
        <taxon>Candidatus Chloroploca</taxon>
    </lineage>
</organism>
<proteinExistence type="predicted"/>
<feature type="compositionally biased region" description="Basic and acidic residues" evidence="2">
    <location>
        <begin position="642"/>
        <end position="657"/>
    </location>
</feature>
<sequence>MQETPTPSAARPDFDDIEIDLRPYLMPLLRWWREELLIIGVIVFVVVGAAYLNRMFSRTYSSSAQVVIVRTTSDVSFDARFTVQNDPLSVEGVPSNDTQNARRNALLGMAQSPSIGAEVIEQLGDLFEENQPDPVSLARAMTVEFGTEGSRQTSDLLVITATTDDPVKSAAVANAWAEVFVRTANGVYGQVPDGIIASLQEEQQLAQVEYDRTQRALETFIAQDTSSRIQRQIGETDVLIAQLRRTSTDTLIRLVDQSIDARTQLFQAYLGEQISNARVAYEKEQASRRARFSAYLSALYNSEAAIFDEQAKRKLQDYETAYSRLTRHETFLNNAQVLRNQIVSADTNTLISSGLTVQIFNLRALAGEVPALEFPAGGAQPVNRTALLSEVDSLISSLEQSIEETTALIDELSDELLSGEGYTNLGATVDLNGPLAVAALELRDELSAPPSALGLQAPQGELRMPDFPLIAELDDLIKRLGEETASELPFVIAEAEGEPSDISAEALALREFIAGMENDARQLRAQLELERSRGERLTNERNLAREALNSVNNKLTELRLARAAGSSEVRLATTGVTPERPNGRSLLLPLLASGMLGVMLAVGTALVLDFQGYKPFVLDKYRERFGRKKTPSAEGVETVASADKREEPPEAETRPSD</sequence>
<dbReference type="PANTHER" id="PTHR32309:SF13">
    <property type="entry name" value="FERRIC ENTEROBACTIN TRANSPORT PROTEIN FEPE"/>
    <property type="match status" value="1"/>
</dbReference>
<keyword evidence="1" id="KW-0175">Coiled coil</keyword>
<dbReference type="RefSeq" id="WP_097651376.1">
    <property type="nucleotide sequence ID" value="NZ_LYXE01000062.1"/>
</dbReference>
<comment type="caution">
    <text evidence="4">The sequence shown here is derived from an EMBL/GenBank/DDBJ whole genome shotgun (WGS) entry which is preliminary data.</text>
</comment>
<keyword evidence="3" id="KW-1133">Transmembrane helix</keyword>
<feature type="transmembrane region" description="Helical" evidence="3">
    <location>
        <begin position="586"/>
        <end position="608"/>
    </location>
</feature>
<dbReference type="EMBL" id="LYXE01000062">
    <property type="protein sequence ID" value="PDV99991.1"/>
    <property type="molecule type" value="Genomic_DNA"/>
</dbReference>
<gene>
    <name evidence="4" type="ORF">A9Q02_11195</name>
</gene>
<feature type="transmembrane region" description="Helical" evidence="3">
    <location>
        <begin position="36"/>
        <end position="53"/>
    </location>
</feature>
<dbReference type="Proteomes" id="UP000220922">
    <property type="component" value="Unassembled WGS sequence"/>
</dbReference>
<dbReference type="GO" id="GO:0005886">
    <property type="term" value="C:plasma membrane"/>
    <property type="evidence" value="ECO:0007669"/>
    <property type="project" value="TreeGrafter"/>
</dbReference>
<keyword evidence="3" id="KW-0812">Transmembrane</keyword>
<evidence type="ECO:0000313" key="5">
    <source>
        <dbReference type="Proteomes" id="UP000220922"/>
    </source>
</evidence>
<feature type="coiled-coil region" evidence="1">
    <location>
        <begin position="513"/>
        <end position="561"/>
    </location>
</feature>
<accession>A0A2H3L9I2</accession>
<reference evidence="4 5" key="1">
    <citation type="submission" date="2016-05" db="EMBL/GenBank/DDBJ databases">
        <authorList>
            <person name="Lavstsen T."/>
            <person name="Jespersen J.S."/>
        </authorList>
    </citation>
    <scope>NUCLEOTIDE SEQUENCE [LARGE SCALE GENOMIC DNA]</scope>
    <source>
        <strain evidence="4 5">B7-9</strain>
    </source>
</reference>
<keyword evidence="3" id="KW-0472">Membrane</keyword>
<dbReference type="AlphaFoldDB" id="A0A2H3L9I2"/>
<evidence type="ECO:0000256" key="3">
    <source>
        <dbReference type="SAM" id="Phobius"/>
    </source>
</evidence>
<evidence type="ECO:0000256" key="1">
    <source>
        <dbReference type="SAM" id="Coils"/>
    </source>
</evidence>
<dbReference type="OrthoDB" id="156728at2"/>
<dbReference type="GO" id="GO:0004713">
    <property type="term" value="F:protein tyrosine kinase activity"/>
    <property type="evidence" value="ECO:0007669"/>
    <property type="project" value="TreeGrafter"/>
</dbReference>
<protein>
    <recommendedName>
        <fullName evidence="6">Polysaccharide chain length determinant N-terminal domain-containing protein</fullName>
    </recommendedName>
</protein>
<evidence type="ECO:0008006" key="6">
    <source>
        <dbReference type="Google" id="ProtNLM"/>
    </source>
</evidence>
<dbReference type="PANTHER" id="PTHR32309">
    <property type="entry name" value="TYROSINE-PROTEIN KINASE"/>
    <property type="match status" value="1"/>
</dbReference>